<comment type="caution">
    <text evidence="2">The sequence shown here is derived from an EMBL/GenBank/DDBJ whole genome shotgun (WGS) entry which is preliminary data.</text>
</comment>
<name>A0A133S3X2_9FIRM</name>
<organism evidence="2">
    <name type="scientific">Veillonella atypica</name>
    <dbReference type="NCBI Taxonomy" id="39777"/>
    <lineage>
        <taxon>Bacteria</taxon>
        <taxon>Bacillati</taxon>
        <taxon>Bacillota</taxon>
        <taxon>Negativicutes</taxon>
        <taxon>Veillonellales</taxon>
        <taxon>Veillonellaceae</taxon>
        <taxon>Veillonella</taxon>
    </lineage>
</organism>
<dbReference type="Proteomes" id="UP000070226">
    <property type="component" value="Unassembled WGS sequence"/>
</dbReference>
<dbReference type="PANTHER" id="PTHR43680">
    <property type="entry name" value="NITRATE REDUCTASE MOLYBDENUM COFACTOR ASSEMBLY CHAPERONE"/>
    <property type="match status" value="1"/>
</dbReference>
<gene>
    <name evidence="2" type="ORF">HMPREF3233_01261</name>
</gene>
<keyword evidence="1" id="KW-0534">Nitrate assimilation</keyword>
<evidence type="ECO:0000256" key="1">
    <source>
        <dbReference type="ARBA" id="ARBA00023063"/>
    </source>
</evidence>
<dbReference type="NCBIfam" id="TIGR00684">
    <property type="entry name" value="narJ"/>
    <property type="match status" value="1"/>
</dbReference>
<sequence>MSIMKDAQKIALIASFLLRYPDEQWYNELPEWREDAQSVGHPQLRQGLLEFFDYVEESDKKEFEDQYVRTFDFSQNTTMYLSTYELQGTGEQAEELVKFKAFFLENDYDLPKEMPDYIPALLELCAVIDDEKAKEIYDYCKPKLEYIRERFIEAKLPYAFLFDIILSVANGLEDGAR</sequence>
<evidence type="ECO:0000313" key="3">
    <source>
        <dbReference type="Proteomes" id="UP000070226"/>
    </source>
</evidence>
<accession>A0A133S3X2</accession>
<protein>
    <submittedName>
        <fullName evidence="2">Nitrate reductase molybdenum cofactor assembly chaperone</fullName>
    </submittedName>
</protein>
<dbReference type="Pfam" id="PF02613">
    <property type="entry name" value="Nitrate_red_del"/>
    <property type="match status" value="1"/>
</dbReference>
<dbReference type="Gene3D" id="1.10.3480.10">
    <property type="entry name" value="TorD-like"/>
    <property type="match status" value="1"/>
</dbReference>
<dbReference type="STRING" id="39777.B7L28_00965"/>
<reference evidence="2 3" key="1">
    <citation type="submission" date="2016-01" db="EMBL/GenBank/DDBJ databases">
        <authorList>
            <person name="Oliw E.H."/>
        </authorList>
    </citation>
    <scope>NUCLEOTIDE SEQUENCE [LARGE SCALE GENOMIC DNA]</scope>
    <source>
        <strain evidence="2 3">CMW7756B</strain>
    </source>
</reference>
<dbReference type="GO" id="GO:0051131">
    <property type="term" value="P:chaperone-mediated protein complex assembly"/>
    <property type="evidence" value="ECO:0007669"/>
    <property type="project" value="InterPro"/>
</dbReference>
<dbReference type="PANTHER" id="PTHR43680:SF2">
    <property type="entry name" value="NITRATE REDUCTASE MOLYBDENUM COFACTOR ASSEMBLY CHAPERONE NARJ"/>
    <property type="match status" value="1"/>
</dbReference>
<dbReference type="InterPro" id="IPR020945">
    <property type="entry name" value="DMSO/NO3_reduct_chaperone"/>
</dbReference>
<dbReference type="GO" id="GO:0016530">
    <property type="term" value="F:metallochaperone activity"/>
    <property type="evidence" value="ECO:0007669"/>
    <property type="project" value="TreeGrafter"/>
</dbReference>
<dbReference type="AlphaFoldDB" id="A0A133S3X2"/>
<dbReference type="PATRIC" id="fig|39777.7.peg.1227"/>
<evidence type="ECO:0000313" key="2">
    <source>
        <dbReference type="EMBL" id="KXA63622.1"/>
    </source>
</evidence>
<proteinExistence type="predicted"/>
<dbReference type="GO" id="GO:0042128">
    <property type="term" value="P:nitrate assimilation"/>
    <property type="evidence" value="ECO:0007669"/>
    <property type="project" value="UniProtKB-KW"/>
</dbReference>
<dbReference type="SUPFAM" id="SSF89155">
    <property type="entry name" value="TorD-like"/>
    <property type="match status" value="1"/>
</dbReference>
<dbReference type="EMBL" id="LRQT01000055">
    <property type="protein sequence ID" value="KXA63622.1"/>
    <property type="molecule type" value="Genomic_DNA"/>
</dbReference>
<dbReference type="InterPro" id="IPR003765">
    <property type="entry name" value="NO3_reductase_chaperone_NarJ"/>
</dbReference>
<dbReference type="GO" id="GO:0051082">
    <property type="term" value="F:unfolded protein binding"/>
    <property type="evidence" value="ECO:0007669"/>
    <property type="project" value="InterPro"/>
</dbReference>
<dbReference type="InterPro" id="IPR036411">
    <property type="entry name" value="TorD-like_sf"/>
</dbReference>